<evidence type="ECO:0000313" key="1">
    <source>
        <dbReference type="EMBL" id="RKT88036.1"/>
    </source>
</evidence>
<proteinExistence type="predicted"/>
<dbReference type="Proteomes" id="UP000199398">
    <property type="component" value="Unassembled WGS sequence"/>
</dbReference>
<evidence type="ECO:0000313" key="4">
    <source>
        <dbReference type="Proteomes" id="UP000270697"/>
    </source>
</evidence>
<dbReference type="Proteomes" id="UP000270697">
    <property type="component" value="Unassembled WGS sequence"/>
</dbReference>
<dbReference type="InterPro" id="IPR027417">
    <property type="entry name" value="P-loop_NTPase"/>
</dbReference>
<name>A0A1I4REY6_9PSEU</name>
<keyword evidence="4" id="KW-1185">Reference proteome</keyword>
<dbReference type="OrthoDB" id="4578613at2"/>
<dbReference type="STRING" id="455193.SAMN05421805_101530"/>
<dbReference type="SUPFAM" id="SSF52540">
    <property type="entry name" value="P-loop containing nucleoside triphosphate hydrolases"/>
    <property type="match status" value="1"/>
</dbReference>
<dbReference type="InterPro" id="IPR008868">
    <property type="entry name" value="TniB"/>
</dbReference>
<dbReference type="Pfam" id="PF05621">
    <property type="entry name" value="TniB"/>
    <property type="match status" value="1"/>
</dbReference>
<dbReference type="RefSeq" id="WP_093146028.1">
    <property type="nucleotide sequence ID" value="NZ_FOUP01000001.1"/>
</dbReference>
<dbReference type="EMBL" id="RBXX01000002">
    <property type="protein sequence ID" value="RKT88036.1"/>
    <property type="molecule type" value="Genomic_DNA"/>
</dbReference>
<protein>
    <submittedName>
        <fullName evidence="2">TniB protein</fullName>
    </submittedName>
</protein>
<reference evidence="1 4" key="2">
    <citation type="submission" date="2018-10" db="EMBL/GenBank/DDBJ databases">
        <title>Sequencing the genomes of 1000 actinobacteria strains.</title>
        <authorList>
            <person name="Klenk H.-P."/>
        </authorList>
    </citation>
    <scope>NUCLEOTIDE SEQUENCE [LARGE SCALE GENOMIC DNA]</scope>
    <source>
        <strain evidence="1 4">DSM 45119</strain>
    </source>
</reference>
<dbReference type="Gene3D" id="3.40.50.300">
    <property type="entry name" value="P-loop containing nucleotide triphosphate hydrolases"/>
    <property type="match status" value="1"/>
</dbReference>
<dbReference type="EMBL" id="FOUP01000001">
    <property type="protein sequence ID" value="SFM50838.1"/>
    <property type="molecule type" value="Genomic_DNA"/>
</dbReference>
<gene>
    <name evidence="1" type="ORF">ATL45_6462</name>
    <name evidence="2" type="ORF">SAMN05421805_101530</name>
</gene>
<reference evidence="2 3" key="1">
    <citation type="submission" date="2016-10" db="EMBL/GenBank/DDBJ databases">
        <authorList>
            <person name="de Groot N.N."/>
        </authorList>
    </citation>
    <scope>NUCLEOTIDE SEQUENCE [LARGE SCALE GENOMIC DNA]</scope>
    <source>
        <strain evidence="2 3">CPCC 201259</strain>
    </source>
</reference>
<accession>A0A1I4REY6</accession>
<evidence type="ECO:0000313" key="3">
    <source>
        <dbReference type="Proteomes" id="UP000199398"/>
    </source>
</evidence>
<organism evidence="2 3">
    <name type="scientific">Saccharopolyspora antimicrobica</name>
    <dbReference type="NCBI Taxonomy" id="455193"/>
    <lineage>
        <taxon>Bacteria</taxon>
        <taxon>Bacillati</taxon>
        <taxon>Actinomycetota</taxon>
        <taxon>Actinomycetes</taxon>
        <taxon>Pseudonocardiales</taxon>
        <taxon>Pseudonocardiaceae</taxon>
        <taxon>Saccharopolyspora</taxon>
    </lineage>
</organism>
<evidence type="ECO:0000313" key="2">
    <source>
        <dbReference type="EMBL" id="SFM50838.1"/>
    </source>
</evidence>
<dbReference type="AlphaFoldDB" id="A0A1I4REY6"/>
<sequence length="339" mass="37605">MAVLNEANQLEDRRQPTTTLEGWRRFVESDPPEFEILPDGDWKSLSENDRIAYDEARIAHHAELVVVTTSAIEEVTNEGRLLTLINQRENGARQGLIVSGGAATGKTTALKQLGRLHELRTRRRFPKSDRIPVVYVTAPPKGSPRKLAMEFARFLGLPVSARKNATDIADAVCQILIDARCDIVIVDELHNINMATSVGEDHSDHMKYFTEHLPATFVYAGIEVERSGIFTGVRGKQLAGRCSLINTAPFPYHDEWKQLVAGMETTLRLHRHEPGALVAQAKYLHQRTGGMIGSLARLVRASSTMAILNESEAVTRELLDTIRTDHAAESAVRRASSGR</sequence>